<dbReference type="HAMAP" id="MF_00019">
    <property type="entry name" value="PlsX"/>
    <property type="match status" value="1"/>
</dbReference>
<dbReference type="EC" id="2.3.1.274" evidence="8 10"/>
<dbReference type="AlphaFoldDB" id="M2ND43"/>
<keyword evidence="6 10" id="KW-0594">Phospholipid biosynthesis</keyword>
<accession>M2ND43</accession>
<comment type="similarity">
    <text evidence="10">Belongs to the PlsX family.</text>
</comment>
<comment type="function">
    <text evidence="10">Catalyzes the reversible formation of acyl-phosphate (acyl-PO(4)) from acyl-[acyl-carrier-protein] (acyl-ACP). This enzyme utilizes acyl-ACP as fatty acyl donor, but not acyl-CoA.</text>
</comment>
<dbReference type="STRING" id="999415.HMPREF9943_01511"/>
<dbReference type="EMBL" id="AGEJ01000024">
    <property type="protein sequence ID" value="EMD16108.1"/>
    <property type="molecule type" value="Genomic_DNA"/>
</dbReference>
<organism evidence="11 12">
    <name type="scientific">Eggerthia catenaformis OT 569 = DSM 20559</name>
    <dbReference type="NCBI Taxonomy" id="999415"/>
    <lineage>
        <taxon>Bacteria</taxon>
        <taxon>Bacillati</taxon>
        <taxon>Bacillota</taxon>
        <taxon>Erysipelotrichia</taxon>
        <taxon>Erysipelotrichales</taxon>
        <taxon>Coprobacillaceae</taxon>
        <taxon>Eggerthia</taxon>
    </lineage>
</organism>
<evidence type="ECO:0000256" key="3">
    <source>
        <dbReference type="ARBA" id="ARBA00022516"/>
    </source>
</evidence>
<keyword evidence="7 10" id="KW-1208">Phospholipid metabolism</keyword>
<dbReference type="Pfam" id="PF02504">
    <property type="entry name" value="FA_synthesis"/>
    <property type="match status" value="1"/>
</dbReference>
<dbReference type="Proteomes" id="UP000011758">
    <property type="component" value="Unassembled WGS sequence"/>
</dbReference>
<dbReference type="GO" id="GO:0006633">
    <property type="term" value="P:fatty acid biosynthetic process"/>
    <property type="evidence" value="ECO:0007669"/>
    <property type="project" value="UniProtKB-UniRule"/>
</dbReference>
<dbReference type="PIRSF" id="PIRSF002465">
    <property type="entry name" value="Phsphlp_syn_PlsX"/>
    <property type="match status" value="1"/>
</dbReference>
<name>M2ND43_9FIRM</name>
<comment type="subcellular location">
    <subcellularLocation>
        <location evidence="10">Cytoplasm</location>
    </subcellularLocation>
    <text evidence="10">Associated with the membrane possibly through PlsY.</text>
</comment>
<evidence type="ECO:0000256" key="10">
    <source>
        <dbReference type="HAMAP-Rule" id="MF_00019"/>
    </source>
</evidence>
<protein>
    <recommendedName>
        <fullName evidence="8 10">Phosphate acyltransferase</fullName>
        <ecNumber evidence="8 10">2.3.1.274</ecNumber>
    </recommendedName>
    <alternativeName>
        <fullName evidence="10">Acyl-ACP phosphotransacylase</fullName>
    </alternativeName>
    <alternativeName>
        <fullName evidence="10">Acyl-[acyl-carrier-protein]--phosphate acyltransferase</fullName>
    </alternativeName>
    <alternativeName>
        <fullName evidence="10">Phosphate-acyl-ACP acyltransferase</fullName>
    </alternativeName>
</protein>
<comment type="caution">
    <text evidence="11">The sequence shown here is derived from an EMBL/GenBank/DDBJ whole genome shotgun (WGS) entry which is preliminary data.</text>
</comment>
<reference evidence="11 12" key="1">
    <citation type="submission" date="2013-02" db="EMBL/GenBank/DDBJ databases">
        <title>The Genome Sequence of Lactobacillus catenaformis F0143.</title>
        <authorList>
            <consortium name="The Broad Institute Genome Sequencing Platform"/>
            <person name="Earl A."/>
            <person name="Ward D."/>
            <person name="Feldgarden M."/>
            <person name="Gevers D."/>
            <person name="Izard J."/>
            <person name="Blanton J.M."/>
            <person name="Mathney J."/>
            <person name="Dewhirst F.E."/>
            <person name="Young S.K."/>
            <person name="Zeng Q."/>
            <person name="Gargeya S."/>
            <person name="Fitzgerald M."/>
            <person name="Haas B."/>
            <person name="Abouelleil A."/>
            <person name="Alvarado L."/>
            <person name="Arachchi H.M."/>
            <person name="Berlin A."/>
            <person name="Chapman S.B."/>
            <person name="Gearin G."/>
            <person name="Goldberg J."/>
            <person name="Griggs A."/>
            <person name="Gujja S."/>
            <person name="Hansen M."/>
            <person name="Heiman D."/>
            <person name="Howarth C."/>
            <person name="Larimer J."/>
            <person name="Lui A."/>
            <person name="MacDonald P.J.P."/>
            <person name="McCowen C."/>
            <person name="Montmayeur A."/>
            <person name="Murphy C."/>
            <person name="Neiman D."/>
            <person name="Pearson M."/>
            <person name="Priest M."/>
            <person name="Roberts A."/>
            <person name="Saif S."/>
            <person name="Shea T."/>
            <person name="Sisk P."/>
            <person name="Stolte C."/>
            <person name="Sykes S."/>
            <person name="Wortman J."/>
            <person name="Nusbaum C."/>
            <person name="Birren B."/>
        </authorList>
    </citation>
    <scope>NUCLEOTIDE SEQUENCE [LARGE SCALE GENOMIC DNA]</scope>
    <source>
        <strain evidence="11 12">OT 569</strain>
    </source>
</reference>
<evidence type="ECO:0000256" key="5">
    <source>
        <dbReference type="ARBA" id="ARBA00023098"/>
    </source>
</evidence>
<dbReference type="eggNOG" id="COG0416">
    <property type="taxonomic scope" value="Bacteria"/>
</dbReference>
<comment type="catalytic activity">
    <reaction evidence="1 10">
        <text>a fatty acyl-[ACP] + phosphate = an acyl phosphate + holo-[ACP]</text>
        <dbReference type="Rhea" id="RHEA:42292"/>
        <dbReference type="Rhea" id="RHEA-COMP:9685"/>
        <dbReference type="Rhea" id="RHEA-COMP:14125"/>
        <dbReference type="ChEBI" id="CHEBI:43474"/>
        <dbReference type="ChEBI" id="CHEBI:59918"/>
        <dbReference type="ChEBI" id="CHEBI:64479"/>
        <dbReference type="ChEBI" id="CHEBI:138651"/>
        <dbReference type="EC" id="2.3.1.274"/>
    </reaction>
</comment>
<comment type="pathway">
    <text evidence="10">Lipid metabolism; phospholipid metabolism.</text>
</comment>
<keyword evidence="2 10" id="KW-0963">Cytoplasm</keyword>
<evidence type="ECO:0000256" key="9">
    <source>
        <dbReference type="ARBA" id="ARBA00046608"/>
    </source>
</evidence>
<dbReference type="PATRIC" id="fig|999415.3.peg.1538"/>
<keyword evidence="3 10" id="KW-0444">Lipid biosynthesis</keyword>
<dbReference type="Gene3D" id="3.40.718.10">
    <property type="entry name" value="Isopropylmalate Dehydrogenase"/>
    <property type="match status" value="1"/>
</dbReference>
<dbReference type="GO" id="GO:0005737">
    <property type="term" value="C:cytoplasm"/>
    <property type="evidence" value="ECO:0007669"/>
    <property type="project" value="UniProtKB-SubCell"/>
</dbReference>
<dbReference type="SUPFAM" id="SSF53659">
    <property type="entry name" value="Isocitrate/Isopropylmalate dehydrogenase-like"/>
    <property type="match status" value="1"/>
</dbReference>
<evidence type="ECO:0000256" key="4">
    <source>
        <dbReference type="ARBA" id="ARBA00022679"/>
    </source>
</evidence>
<dbReference type="UniPathway" id="UPA00085"/>
<dbReference type="PANTHER" id="PTHR30100">
    <property type="entry name" value="FATTY ACID/PHOSPHOLIPID SYNTHESIS PROTEIN PLSX"/>
    <property type="match status" value="1"/>
</dbReference>
<dbReference type="InterPro" id="IPR012281">
    <property type="entry name" value="Phospholipid_synth_PlsX-like"/>
</dbReference>
<dbReference type="GO" id="GO:0008654">
    <property type="term" value="P:phospholipid biosynthetic process"/>
    <property type="evidence" value="ECO:0007669"/>
    <property type="project" value="UniProtKB-KW"/>
</dbReference>
<evidence type="ECO:0000313" key="11">
    <source>
        <dbReference type="EMBL" id="EMD16108.1"/>
    </source>
</evidence>
<evidence type="ECO:0000256" key="2">
    <source>
        <dbReference type="ARBA" id="ARBA00022490"/>
    </source>
</evidence>
<sequence length="335" mass="36270">MLKWGENMKLAIDAMSGDLGSRIVVDACLKFVEKHPNVKLLVTGKQEELTLLNNYSNVEIIDARDVVAMTDSVLGVRRKKESSLVKALMLSSDNRADGVVSCGSTGAYYTAAMLFGHRLENVEKSCLMAQLPTVNGKGTCLLDVGANASNTASQLESFAIMGSVYASAINHIEHPTVALLNIGTEDHKGDEVHTEAYRLLSANKNIHFIGNIEGRDLLMGEVDVIVTDGFSGNIALKSMEGTAIILMKLMKESLMSDFKGKIGALLAKKNLYSLKDRFDYKSVGGALMMGFDKAIVKAHGGSDAVAFLSAMELTYTMVKENVVEKMKEGMKNENS</sequence>
<evidence type="ECO:0000313" key="12">
    <source>
        <dbReference type="Proteomes" id="UP000011758"/>
    </source>
</evidence>
<evidence type="ECO:0000256" key="7">
    <source>
        <dbReference type="ARBA" id="ARBA00023264"/>
    </source>
</evidence>
<comment type="subunit">
    <text evidence="9 10">Homodimer. Probably interacts with PlsY.</text>
</comment>
<keyword evidence="12" id="KW-1185">Reference proteome</keyword>
<evidence type="ECO:0000256" key="6">
    <source>
        <dbReference type="ARBA" id="ARBA00023209"/>
    </source>
</evidence>
<evidence type="ECO:0000256" key="1">
    <source>
        <dbReference type="ARBA" id="ARBA00001232"/>
    </source>
</evidence>
<dbReference type="PANTHER" id="PTHR30100:SF1">
    <property type="entry name" value="PHOSPHATE ACYLTRANSFERASE"/>
    <property type="match status" value="1"/>
</dbReference>
<evidence type="ECO:0000256" key="8">
    <source>
        <dbReference type="ARBA" id="ARBA00024069"/>
    </source>
</evidence>
<proteinExistence type="inferred from homology"/>
<dbReference type="GO" id="GO:0043811">
    <property type="term" value="F:phosphate:acyl-[acyl carrier protein] acyltransferase activity"/>
    <property type="evidence" value="ECO:0007669"/>
    <property type="project" value="UniProtKB-UniRule"/>
</dbReference>
<gene>
    <name evidence="10" type="primary">plsX</name>
    <name evidence="11" type="ORF">HMPREF9943_01511</name>
</gene>
<keyword evidence="4 10" id="KW-0808">Transferase</keyword>
<dbReference type="InterPro" id="IPR003664">
    <property type="entry name" value="FA_synthesis"/>
</dbReference>
<keyword evidence="5 10" id="KW-0443">Lipid metabolism</keyword>
<dbReference type="NCBIfam" id="TIGR00182">
    <property type="entry name" value="plsX"/>
    <property type="match status" value="1"/>
</dbReference>